<organism evidence="2">
    <name type="scientific">Helianthus annuus</name>
    <name type="common">Common sunflower</name>
    <dbReference type="NCBI Taxonomy" id="4232"/>
    <lineage>
        <taxon>Eukaryota</taxon>
        <taxon>Viridiplantae</taxon>
        <taxon>Streptophyta</taxon>
        <taxon>Embryophyta</taxon>
        <taxon>Tracheophyta</taxon>
        <taxon>Spermatophyta</taxon>
        <taxon>Magnoliopsida</taxon>
        <taxon>eudicotyledons</taxon>
        <taxon>Gunneridae</taxon>
        <taxon>Pentapetalae</taxon>
        <taxon>asterids</taxon>
        <taxon>campanulids</taxon>
        <taxon>Asterales</taxon>
        <taxon>Asteraceae</taxon>
        <taxon>Asteroideae</taxon>
        <taxon>Heliantheae alliance</taxon>
        <taxon>Heliantheae</taxon>
        <taxon>Helianthus</taxon>
    </lineage>
</organism>
<sequence length="89" mass="10525">MNLSDSEGKNLYQYLNFNSNMGLIHTHVLRIFTIRKRKNGVLSKECVEKGRCIELFNEIVLIQSLKMESIPTYCMVPYLTGYRYLSFYF</sequence>
<protein>
    <recommendedName>
        <fullName evidence="1">Ycf2 N-terminal domain-containing protein</fullName>
    </recommendedName>
</protein>
<accession>A0A1Y3BU30</accession>
<dbReference type="InParanoid" id="A0A1Y3BU30"/>
<dbReference type="Pfam" id="PF05695">
    <property type="entry name" value="Ycf2"/>
    <property type="match status" value="1"/>
</dbReference>
<evidence type="ECO:0000313" key="2">
    <source>
        <dbReference type="EMBL" id="OTF84262.1"/>
    </source>
</evidence>
<dbReference type="AlphaFoldDB" id="A0A1Y3BU30"/>
<feature type="domain" description="Ycf2 N-terminal" evidence="1">
    <location>
        <begin position="1"/>
        <end position="89"/>
    </location>
</feature>
<dbReference type="STRING" id="4232.A0A1Y3BU30"/>
<reference evidence="2" key="1">
    <citation type="submission" date="2017-02" db="EMBL/GenBank/DDBJ databases">
        <title>Sunflower complete genome.</title>
        <authorList>
            <person name="Langlade N."/>
            <person name="Munos S."/>
        </authorList>
    </citation>
    <scope>NUCLEOTIDE SEQUENCE [LARGE SCALE GENOMIC DNA]</scope>
    <source>
        <tissue evidence="2">Leaves</tissue>
    </source>
</reference>
<name>A0A1Y3BU30_HELAN</name>
<evidence type="ECO:0000259" key="1">
    <source>
        <dbReference type="Pfam" id="PF05695"/>
    </source>
</evidence>
<dbReference type="InterPro" id="IPR056777">
    <property type="entry name" value="Ycf2_N"/>
</dbReference>
<proteinExistence type="predicted"/>
<gene>
    <name evidence="2" type="ORF">HannXRQ_Chr00c0925g0577921</name>
</gene>
<dbReference type="EMBL" id="KZ114246">
    <property type="protein sequence ID" value="OTF84262.1"/>
    <property type="molecule type" value="Genomic_DNA"/>
</dbReference>